<dbReference type="Proteomes" id="UP000435187">
    <property type="component" value="Unassembled WGS sequence"/>
</dbReference>
<keyword evidence="2 5" id="KW-0812">Transmembrane</keyword>
<proteinExistence type="predicted"/>
<evidence type="ECO:0000256" key="4">
    <source>
        <dbReference type="ARBA" id="ARBA00023136"/>
    </source>
</evidence>
<reference evidence="6 7" key="1">
    <citation type="submission" date="2019-10" db="EMBL/GenBank/DDBJ databases">
        <title>Gracilibacillus salitolerans sp. nov., a moderate halophile isolated from a saline soil in northwest China.</title>
        <authorList>
            <person name="Gan L."/>
        </authorList>
    </citation>
    <scope>NUCLEOTIDE SEQUENCE [LARGE SCALE GENOMIC DNA]</scope>
    <source>
        <strain evidence="6 7">TP2-8</strain>
    </source>
</reference>
<dbReference type="InterPro" id="IPR006479">
    <property type="entry name" value="Holin"/>
</dbReference>
<evidence type="ECO:0000256" key="1">
    <source>
        <dbReference type="ARBA" id="ARBA00004370"/>
    </source>
</evidence>
<evidence type="ECO:0000313" key="6">
    <source>
        <dbReference type="EMBL" id="MRI68641.1"/>
    </source>
</evidence>
<gene>
    <name evidence="6" type="ORF">GH885_20245</name>
</gene>
<sequence length="77" mass="8428">MISMDKGTLVRTIALAITWINVVLANNGLQPIPVGDDETIAYVLAGIASGVAWFKNNYLTLRGRKQKEVLDRNGLTK</sequence>
<keyword evidence="3 5" id="KW-1133">Transmembrane helix</keyword>
<evidence type="ECO:0000256" key="5">
    <source>
        <dbReference type="SAM" id="Phobius"/>
    </source>
</evidence>
<accession>A0A6N7R5V1</accession>
<dbReference type="EMBL" id="WJEE01000083">
    <property type="protein sequence ID" value="MRI68641.1"/>
    <property type="molecule type" value="Genomic_DNA"/>
</dbReference>
<evidence type="ECO:0000313" key="7">
    <source>
        <dbReference type="Proteomes" id="UP000435187"/>
    </source>
</evidence>
<keyword evidence="4 5" id="KW-0472">Membrane</keyword>
<dbReference type="Pfam" id="PF04688">
    <property type="entry name" value="Holin_SPP1"/>
    <property type="match status" value="1"/>
</dbReference>
<feature type="transmembrane region" description="Helical" evidence="5">
    <location>
        <begin position="41"/>
        <end position="58"/>
    </location>
</feature>
<keyword evidence="7" id="KW-1185">Reference proteome</keyword>
<dbReference type="NCBIfam" id="TIGR01592">
    <property type="entry name" value="holin_SPP1"/>
    <property type="match status" value="1"/>
</dbReference>
<dbReference type="GO" id="GO:0016020">
    <property type="term" value="C:membrane"/>
    <property type="evidence" value="ECO:0007669"/>
    <property type="project" value="UniProtKB-SubCell"/>
</dbReference>
<comment type="caution">
    <text evidence="6">The sequence shown here is derived from an EMBL/GenBank/DDBJ whole genome shotgun (WGS) entry which is preliminary data.</text>
</comment>
<name>A0A6N7R5V1_9BACI</name>
<evidence type="ECO:0000256" key="3">
    <source>
        <dbReference type="ARBA" id="ARBA00022989"/>
    </source>
</evidence>
<evidence type="ECO:0000256" key="2">
    <source>
        <dbReference type="ARBA" id="ARBA00022692"/>
    </source>
</evidence>
<protein>
    <submittedName>
        <fullName evidence="6">Phage holin</fullName>
    </submittedName>
</protein>
<organism evidence="6 7">
    <name type="scientific">Gracilibacillus thailandensis</name>
    <dbReference type="NCBI Taxonomy" id="563735"/>
    <lineage>
        <taxon>Bacteria</taxon>
        <taxon>Bacillati</taxon>
        <taxon>Bacillota</taxon>
        <taxon>Bacilli</taxon>
        <taxon>Bacillales</taxon>
        <taxon>Bacillaceae</taxon>
        <taxon>Gracilibacillus</taxon>
    </lineage>
</organism>
<dbReference type="AlphaFoldDB" id="A0A6N7R5V1"/>
<comment type="subcellular location">
    <subcellularLocation>
        <location evidence="1">Membrane</location>
    </subcellularLocation>
</comment>